<gene>
    <name evidence="3" type="ORF">GCM10011611_03990</name>
</gene>
<feature type="chain" id="PRO_5035218892" description="Rhodanese domain-containing protein" evidence="1">
    <location>
        <begin position="24"/>
        <end position="186"/>
    </location>
</feature>
<dbReference type="InterPro" id="IPR001763">
    <property type="entry name" value="Rhodanese-like_dom"/>
</dbReference>
<protein>
    <recommendedName>
        <fullName evidence="2">Rhodanese domain-containing protein</fullName>
    </recommendedName>
</protein>
<keyword evidence="4" id="KW-1185">Reference proteome</keyword>
<dbReference type="EMBL" id="BMJQ01000001">
    <property type="protein sequence ID" value="GGF01699.1"/>
    <property type="molecule type" value="Genomic_DNA"/>
</dbReference>
<reference evidence="3" key="1">
    <citation type="journal article" date="2014" name="Int. J. Syst. Evol. Microbiol.">
        <title>Complete genome sequence of Corynebacterium casei LMG S-19264T (=DSM 44701T), isolated from a smear-ripened cheese.</title>
        <authorList>
            <consortium name="US DOE Joint Genome Institute (JGI-PGF)"/>
            <person name="Walter F."/>
            <person name="Albersmeier A."/>
            <person name="Kalinowski J."/>
            <person name="Ruckert C."/>
        </authorList>
    </citation>
    <scope>NUCLEOTIDE SEQUENCE</scope>
    <source>
        <strain evidence="3">CGMCC 1.15725</strain>
    </source>
</reference>
<feature type="signal peptide" evidence="1">
    <location>
        <begin position="1"/>
        <end position="23"/>
    </location>
</feature>
<dbReference type="InterPro" id="IPR022376">
    <property type="entry name" value="PQQ_CXXCW"/>
</dbReference>
<dbReference type="Gene3D" id="3.40.250.10">
    <property type="entry name" value="Rhodanese-like domain"/>
    <property type="match status" value="1"/>
</dbReference>
<reference evidence="3" key="2">
    <citation type="submission" date="2020-09" db="EMBL/GenBank/DDBJ databases">
        <authorList>
            <person name="Sun Q."/>
            <person name="Zhou Y."/>
        </authorList>
    </citation>
    <scope>NUCLEOTIDE SEQUENCE</scope>
    <source>
        <strain evidence="3">CGMCC 1.15725</strain>
    </source>
</reference>
<dbReference type="Pfam" id="PF00581">
    <property type="entry name" value="Rhodanese"/>
    <property type="match status" value="1"/>
</dbReference>
<dbReference type="SUPFAM" id="SSF52821">
    <property type="entry name" value="Rhodanese/Cell cycle control phosphatase"/>
    <property type="match status" value="1"/>
</dbReference>
<comment type="caution">
    <text evidence="3">The sequence shown here is derived from an EMBL/GenBank/DDBJ whole genome shotgun (WGS) entry which is preliminary data.</text>
</comment>
<organism evidence="3 4">
    <name type="scientific">Aliidongia dinghuensis</name>
    <dbReference type="NCBI Taxonomy" id="1867774"/>
    <lineage>
        <taxon>Bacteria</taxon>
        <taxon>Pseudomonadati</taxon>
        <taxon>Pseudomonadota</taxon>
        <taxon>Alphaproteobacteria</taxon>
        <taxon>Rhodospirillales</taxon>
        <taxon>Dongiaceae</taxon>
        <taxon>Aliidongia</taxon>
    </lineage>
</organism>
<sequence>MAAPRRLPAAAAALLLAIGSAAAAVPEPEGYRQDDYRADVPNTVAGGLTIHTKALEALLRHGRAVPIDVLPAPRRPAGMRPGQPWMPEPHRSISGSLWLPDVGRGALSPDLEQWFRDRLSLIAAGDRNRPFVFYCLSRCWMSWNAAKRAASYGYHRVYWYPDGADGWEKAGLPTAEATPEGPAATN</sequence>
<dbReference type="CDD" id="cd00158">
    <property type="entry name" value="RHOD"/>
    <property type="match status" value="1"/>
</dbReference>
<keyword evidence="1" id="KW-0732">Signal</keyword>
<accession>A0A8J2YPS0</accession>
<dbReference type="Proteomes" id="UP000646365">
    <property type="component" value="Unassembled WGS sequence"/>
</dbReference>
<dbReference type="NCBIfam" id="TIGR03865">
    <property type="entry name" value="PQQ_CXXCW"/>
    <property type="match status" value="1"/>
</dbReference>
<evidence type="ECO:0000313" key="3">
    <source>
        <dbReference type="EMBL" id="GGF01699.1"/>
    </source>
</evidence>
<dbReference type="InterPro" id="IPR036873">
    <property type="entry name" value="Rhodanese-like_dom_sf"/>
</dbReference>
<evidence type="ECO:0000256" key="1">
    <source>
        <dbReference type="SAM" id="SignalP"/>
    </source>
</evidence>
<evidence type="ECO:0000259" key="2">
    <source>
        <dbReference type="PROSITE" id="PS50206"/>
    </source>
</evidence>
<dbReference type="AlphaFoldDB" id="A0A8J2YPS0"/>
<feature type="domain" description="Rhodanese" evidence="2">
    <location>
        <begin position="115"/>
        <end position="176"/>
    </location>
</feature>
<dbReference type="PROSITE" id="PS50206">
    <property type="entry name" value="RHODANESE_3"/>
    <property type="match status" value="1"/>
</dbReference>
<proteinExistence type="predicted"/>
<name>A0A8J2YPS0_9PROT</name>
<evidence type="ECO:0000313" key="4">
    <source>
        <dbReference type="Proteomes" id="UP000646365"/>
    </source>
</evidence>